<feature type="compositionally biased region" description="Basic and acidic residues" evidence="1">
    <location>
        <begin position="70"/>
        <end position="82"/>
    </location>
</feature>
<dbReference type="EMBL" id="CAJVQB010011854">
    <property type="protein sequence ID" value="CAG8750931.1"/>
    <property type="molecule type" value="Genomic_DNA"/>
</dbReference>
<feature type="compositionally biased region" description="Basic and acidic residues" evidence="1">
    <location>
        <begin position="1"/>
        <end position="19"/>
    </location>
</feature>
<protein>
    <submittedName>
        <fullName evidence="2">30941_t:CDS:1</fullName>
    </submittedName>
</protein>
<accession>A0ABN7VB23</accession>
<evidence type="ECO:0000313" key="2">
    <source>
        <dbReference type="EMBL" id="CAG8750931.1"/>
    </source>
</evidence>
<reference evidence="2 3" key="1">
    <citation type="submission" date="2021-06" db="EMBL/GenBank/DDBJ databases">
        <authorList>
            <person name="Kallberg Y."/>
            <person name="Tangrot J."/>
            <person name="Rosling A."/>
        </authorList>
    </citation>
    <scope>NUCLEOTIDE SEQUENCE [LARGE SCALE GENOMIC DNA]</scope>
    <source>
        <strain evidence="2 3">120-4 pot B 10/14</strain>
    </source>
</reference>
<sequence length="160" mass="18302">EWGQNKEKEIEDIPTRPDENLNNCQKSADMKYNKNSDNTKDGDIDKIGACKDDTKSVELANTDRNIAKIDESEAKKDGHEIFDGQGSGRRRKDSSELNNEPTKDEIEASGKKVVRRFPSEDVVHKIFRYLPTRWSCSHIFDPDALVELELKQRRNVNPGI</sequence>
<feature type="region of interest" description="Disordered" evidence="1">
    <location>
        <begin position="1"/>
        <end position="48"/>
    </location>
</feature>
<comment type="caution">
    <text evidence="2">The sequence shown here is derived from an EMBL/GenBank/DDBJ whole genome shotgun (WGS) entry which is preliminary data.</text>
</comment>
<evidence type="ECO:0000313" key="3">
    <source>
        <dbReference type="Proteomes" id="UP000789901"/>
    </source>
</evidence>
<name>A0ABN7VB23_GIGMA</name>
<feature type="non-terminal residue" evidence="2">
    <location>
        <position position="1"/>
    </location>
</feature>
<feature type="region of interest" description="Disordered" evidence="1">
    <location>
        <begin position="70"/>
        <end position="109"/>
    </location>
</feature>
<feature type="compositionally biased region" description="Basic and acidic residues" evidence="1">
    <location>
        <begin position="28"/>
        <end position="48"/>
    </location>
</feature>
<organism evidence="2 3">
    <name type="scientific">Gigaspora margarita</name>
    <dbReference type="NCBI Taxonomy" id="4874"/>
    <lineage>
        <taxon>Eukaryota</taxon>
        <taxon>Fungi</taxon>
        <taxon>Fungi incertae sedis</taxon>
        <taxon>Mucoromycota</taxon>
        <taxon>Glomeromycotina</taxon>
        <taxon>Glomeromycetes</taxon>
        <taxon>Diversisporales</taxon>
        <taxon>Gigasporaceae</taxon>
        <taxon>Gigaspora</taxon>
    </lineage>
</organism>
<keyword evidence="3" id="KW-1185">Reference proteome</keyword>
<proteinExistence type="predicted"/>
<evidence type="ECO:0000256" key="1">
    <source>
        <dbReference type="SAM" id="MobiDB-lite"/>
    </source>
</evidence>
<gene>
    <name evidence="2" type="ORF">GMARGA_LOCUS16381</name>
</gene>
<dbReference type="Proteomes" id="UP000789901">
    <property type="component" value="Unassembled WGS sequence"/>
</dbReference>